<protein>
    <submittedName>
        <fullName evidence="1">Uncharacterized protein</fullName>
    </submittedName>
</protein>
<reference evidence="2" key="1">
    <citation type="journal article" date="2017" name="Plant J.">
        <title>The pomegranate (Punica granatum L.) genome and the genomics of punicalagin biosynthesis.</title>
        <authorList>
            <person name="Qin G."/>
            <person name="Xu C."/>
            <person name="Ming R."/>
            <person name="Tang H."/>
            <person name="Guyot R."/>
            <person name="Kramer E.M."/>
            <person name="Hu Y."/>
            <person name="Yi X."/>
            <person name="Qi Y."/>
            <person name="Xu X."/>
            <person name="Gao Z."/>
            <person name="Pan H."/>
            <person name="Jian J."/>
            <person name="Tian Y."/>
            <person name="Yue Z."/>
            <person name="Xu Y."/>
        </authorList>
    </citation>
    <scope>NUCLEOTIDE SEQUENCE [LARGE SCALE GENOMIC DNA]</scope>
    <source>
        <strain evidence="2">cv. Dabenzi</strain>
    </source>
</reference>
<sequence>METGWKTQMIVRGCRAWPTVPRCYGGGGMAVQTYLDELDKEFTEEKAPDTSNELCPEISLMKDQI</sequence>
<evidence type="ECO:0000313" key="1">
    <source>
        <dbReference type="EMBL" id="OWM77868.1"/>
    </source>
</evidence>
<dbReference type="Proteomes" id="UP000197138">
    <property type="component" value="Unassembled WGS sequence"/>
</dbReference>
<comment type="caution">
    <text evidence="1">The sequence shown here is derived from an EMBL/GenBank/DDBJ whole genome shotgun (WGS) entry which is preliminary data.</text>
</comment>
<dbReference type="AlphaFoldDB" id="A0A218WZ76"/>
<dbReference type="EMBL" id="MTKT01002507">
    <property type="protein sequence ID" value="OWM77868.1"/>
    <property type="molecule type" value="Genomic_DNA"/>
</dbReference>
<gene>
    <name evidence="1" type="ORF">CDL15_Pgr018437</name>
</gene>
<organism evidence="1 2">
    <name type="scientific">Punica granatum</name>
    <name type="common">Pomegranate</name>
    <dbReference type="NCBI Taxonomy" id="22663"/>
    <lineage>
        <taxon>Eukaryota</taxon>
        <taxon>Viridiplantae</taxon>
        <taxon>Streptophyta</taxon>
        <taxon>Embryophyta</taxon>
        <taxon>Tracheophyta</taxon>
        <taxon>Spermatophyta</taxon>
        <taxon>Magnoliopsida</taxon>
        <taxon>eudicotyledons</taxon>
        <taxon>Gunneridae</taxon>
        <taxon>Pentapetalae</taxon>
        <taxon>rosids</taxon>
        <taxon>malvids</taxon>
        <taxon>Myrtales</taxon>
        <taxon>Lythraceae</taxon>
        <taxon>Punica</taxon>
    </lineage>
</organism>
<evidence type="ECO:0000313" key="2">
    <source>
        <dbReference type="Proteomes" id="UP000197138"/>
    </source>
</evidence>
<name>A0A218WZ76_PUNGR</name>
<proteinExistence type="predicted"/>
<accession>A0A218WZ76</accession>